<dbReference type="InterPro" id="IPR010203">
    <property type="entry name" value="RraA"/>
</dbReference>
<dbReference type="EC" id="4.1.1.112" evidence="9"/>
<evidence type="ECO:0000256" key="7">
    <source>
        <dbReference type="ARBA" id="ARBA00025046"/>
    </source>
</evidence>
<comment type="function">
    <text evidence="7 9">Catalyzes the aldol cleavage of 4-hydroxy-4-methyl-2-oxoglutarate (HMG) into 2 molecules of pyruvate. Also contains a secondary oxaloacetate (OAA) decarboxylase activity due to the common pyruvate enolate transition state formed following C-C bond cleavage in the retro-aldol and decarboxylation reactions.</text>
</comment>
<dbReference type="CDD" id="cd16841">
    <property type="entry name" value="RraA_family"/>
    <property type="match status" value="1"/>
</dbReference>
<comment type="catalytic activity">
    <reaction evidence="1 9">
        <text>4-hydroxy-4-methyl-2-oxoglutarate = 2 pyruvate</text>
        <dbReference type="Rhea" id="RHEA:22748"/>
        <dbReference type="ChEBI" id="CHEBI:15361"/>
        <dbReference type="ChEBI" id="CHEBI:58276"/>
        <dbReference type="EC" id="4.1.3.17"/>
    </reaction>
</comment>
<keyword evidence="11" id="KW-1185">Reference proteome</keyword>
<dbReference type="EMBL" id="JBHSFI010000006">
    <property type="protein sequence ID" value="MFC4630765.1"/>
    <property type="molecule type" value="Genomic_DNA"/>
</dbReference>
<evidence type="ECO:0000256" key="9">
    <source>
        <dbReference type="RuleBase" id="RU004338"/>
    </source>
</evidence>
<protein>
    <recommendedName>
        <fullName evidence="9">4-hydroxy-4-methyl-2-oxoglutarate aldolase</fullName>
        <shortName evidence="9">HMG aldolase</shortName>
        <ecNumber evidence="9">4.1.1.112</ecNumber>
        <ecNumber evidence="9">4.1.3.17</ecNumber>
    </recommendedName>
    <alternativeName>
        <fullName evidence="9">Oxaloacetate decarboxylase</fullName>
    </alternativeName>
</protein>
<comment type="similarity">
    <text evidence="3 9">Belongs to the class II aldolase/RraA-like family.</text>
</comment>
<keyword evidence="6 9" id="KW-0456">Lyase</keyword>
<dbReference type="PANTHER" id="PTHR33254">
    <property type="entry name" value="4-HYDROXY-4-METHYL-2-OXOGLUTARATE ALDOLASE 3-RELATED"/>
    <property type="match status" value="1"/>
</dbReference>
<dbReference type="NCBIfam" id="TIGR01935">
    <property type="entry name" value="NOT-MenG"/>
    <property type="match status" value="1"/>
</dbReference>
<reference evidence="11" key="1">
    <citation type="journal article" date="2019" name="Int. J. Syst. Evol. Microbiol.">
        <title>The Global Catalogue of Microorganisms (GCM) 10K type strain sequencing project: providing services to taxonomists for standard genome sequencing and annotation.</title>
        <authorList>
            <consortium name="The Broad Institute Genomics Platform"/>
            <consortium name="The Broad Institute Genome Sequencing Center for Infectious Disease"/>
            <person name="Wu L."/>
            <person name="Ma J."/>
        </authorList>
    </citation>
    <scope>NUCLEOTIDE SEQUENCE [LARGE SCALE GENOMIC DNA]</scope>
    <source>
        <strain evidence="11">CCUG 42722</strain>
    </source>
</reference>
<name>A0ABV9HMF2_9MICO</name>
<evidence type="ECO:0000256" key="6">
    <source>
        <dbReference type="ARBA" id="ARBA00023239"/>
    </source>
</evidence>
<evidence type="ECO:0000256" key="5">
    <source>
        <dbReference type="ARBA" id="ARBA00022723"/>
    </source>
</evidence>
<dbReference type="Gene3D" id="3.50.30.40">
    <property type="entry name" value="Ribonuclease E inhibitor RraA/RraA-like"/>
    <property type="match status" value="1"/>
</dbReference>
<organism evidence="10 11">
    <name type="scientific">Promicromonospora alba</name>
    <dbReference type="NCBI Taxonomy" id="1616110"/>
    <lineage>
        <taxon>Bacteria</taxon>
        <taxon>Bacillati</taxon>
        <taxon>Actinomycetota</taxon>
        <taxon>Actinomycetes</taxon>
        <taxon>Micrococcales</taxon>
        <taxon>Promicromonosporaceae</taxon>
        <taxon>Promicromonospora</taxon>
    </lineage>
</organism>
<dbReference type="InterPro" id="IPR005493">
    <property type="entry name" value="RraA/RraA-like"/>
</dbReference>
<dbReference type="Pfam" id="PF03737">
    <property type="entry name" value="RraA-like"/>
    <property type="match status" value="1"/>
</dbReference>
<dbReference type="InterPro" id="IPR036704">
    <property type="entry name" value="RraA/RraA-like_sf"/>
</dbReference>
<proteinExistence type="inferred from homology"/>
<evidence type="ECO:0000256" key="3">
    <source>
        <dbReference type="ARBA" id="ARBA00008621"/>
    </source>
</evidence>
<sequence>MTTSFDSTSTSSVAPQVSTADLYDEHGDTLQSVTTQFISFGGRTSFHGPARTLRSYEDNLLLKELVASDGAGGVLVVDGGGSLRCALLGDNMARRALDNGWSGLVILGAVRDRDQLARLDIGVKALGTNPRRSRKKGEGTVDDVVTIGEAEIRPGAHLYCDTDGILVER</sequence>
<evidence type="ECO:0000256" key="1">
    <source>
        <dbReference type="ARBA" id="ARBA00001342"/>
    </source>
</evidence>
<evidence type="ECO:0000256" key="4">
    <source>
        <dbReference type="ARBA" id="ARBA00011233"/>
    </source>
</evidence>
<comment type="caution">
    <text evidence="10">The sequence shown here is derived from an EMBL/GenBank/DDBJ whole genome shotgun (WGS) entry which is preliminary data.</text>
</comment>
<evidence type="ECO:0000256" key="2">
    <source>
        <dbReference type="ARBA" id="ARBA00001968"/>
    </source>
</evidence>
<comment type="cofactor">
    <cofactor evidence="2 9">
        <name>a divalent metal cation</name>
        <dbReference type="ChEBI" id="CHEBI:60240"/>
    </cofactor>
</comment>
<comment type="subunit">
    <text evidence="4 9">Homotrimer.</text>
</comment>
<dbReference type="Proteomes" id="UP001596011">
    <property type="component" value="Unassembled WGS sequence"/>
</dbReference>
<evidence type="ECO:0000313" key="11">
    <source>
        <dbReference type="Proteomes" id="UP001596011"/>
    </source>
</evidence>
<keyword evidence="5 9" id="KW-0479">Metal-binding</keyword>
<evidence type="ECO:0000313" key="10">
    <source>
        <dbReference type="EMBL" id="MFC4630765.1"/>
    </source>
</evidence>
<gene>
    <name evidence="10" type="primary">rraA</name>
    <name evidence="10" type="ORF">ACFO6V_21140</name>
</gene>
<dbReference type="EC" id="4.1.3.17" evidence="9"/>
<dbReference type="SUPFAM" id="SSF89562">
    <property type="entry name" value="RraA-like"/>
    <property type="match status" value="1"/>
</dbReference>
<dbReference type="RefSeq" id="WP_377138953.1">
    <property type="nucleotide sequence ID" value="NZ_JBHSFI010000006.1"/>
</dbReference>
<dbReference type="PANTHER" id="PTHR33254:SF4">
    <property type="entry name" value="4-HYDROXY-4-METHYL-2-OXOGLUTARATE ALDOLASE 3-RELATED"/>
    <property type="match status" value="1"/>
</dbReference>
<accession>A0ABV9HMF2</accession>
<comment type="catalytic activity">
    <reaction evidence="8 9">
        <text>oxaloacetate + H(+) = pyruvate + CO2</text>
        <dbReference type="Rhea" id="RHEA:15641"/>
        <dbReference type="ChEBI" id="CHEBI:15361"/>
        <dbReference type="ChEBI" id="CHEBI:15378"/>
        <dbReference type="ChEBI" id="CHEBI:16452"/>
        <dbReference type="ChEBI" id="CHEBI:16526"/>
        <dbReference type="EC" id="4.1.1.112"/>
    </reaction>
</comment>
<dbReference type="NCBIfam" id="NF006875">
    <property type="entry name" value="PRK09372.1"/>
    <property type="match status" value="1"/>
</dbReference>
<evidence type="ECO:0000256" key="8">
    <source>
        <dbReference type="ARBA" id="ARBA00047973"/>
    </source>
</evidence>